<organism evidence="2 3">
    <name type="scientific">Thiomicrospira aerophila AL3</name>
    <dbReference type="NCBI Taxonomy" id="717772"/>
    <lineage>
        <taxon>Bacteria</taxon>
        <taxon>Pseudomonadati</taxon>
        <taxon>Pseudomonadota</taxon>
        <taxon>Gammaproteobacteria</taxon>
        <taxon>Thiotrichales</taxon>
        <taxon>Piscirickettsiaceae</taxon>
        <taxon>Thiomicrospira</taxon>
    </lineage>
</organism>
<proteinExistence type="predicted"/>
<dbReference type="SUPFAM" id="SSF50249">
    <property type="entry name" value="Nucleic acid-binding proteins"/>
    <property type="match status" value="1"/>
</dbReference>
<dbReference type="Gene3D" id="2.40.50.140">
    <property type="entry name" value="Nucleic acid-binding proteins"/>
    <property type="match status" value="1"/>
</dbReference>
<feature type="region of interest" description="Disordered" evidence="1">
    <location>
        <begin position="125"/>
        <end position="150"/>
    </location>
</feature>
<dbReference type="AlphaFoldDB" id="W0DYE6"/>
<dbReference type="HOGENOM" id="CLU_1739668_0_0_6"/>
<evidence type="ECO:0008006" key="4">
    <source>
        <dbReference type="Google" id="ProtNLM"/>
    </source>
</evidence>
<reference evidence="2 3" key="1">
    <citation type="submission" date="2013-12" db="EMBL/GenBank/DDBJ databases">
        <authorList>
            <consortium name="DOE Joint Genome Institute"/>
            <person name="Kappler U."/>
            <person name="Huntemann M."/>
            <person name="Han J."/>
            <person name="Chen A."/>
            <person name="Kyrpides N."/>
            <person name="Mavromatis K."/>
            <person name="Markowitz V."/>
            <person name="Palaniappan K."/>
            <person name="Ivanova N."/>
            <person name="Schaumberg A."/>
            <person name="Pati A."/>
            <person name="Liolios K."/>
            <person name="Nordberg H.P."/>
            <person name="Cantor M.N."/>
            <person name="Hua S.X."/>
            <person name="Woyke T."/>
        </authorList>
    </citation>
    <scope>NUCLEOTIDE SEQUENCE [LARGE SCALE GENOMIC DNA]</scope>
    <source>
        <strain evidence="3">AL2</strain>
    </source>
</reference>
<dbReference type="RefSeq" id="WP_006460483.1">
    <property type="nucleotide sequence ID" value="NZ_CP007030.1"/>
</dbReference>
<dbReference type="OrthoDB" id="5616552at2"/>
<name>W0DYE6_9GAMM</name>
<evidence type="ECO:0000256" key="1">
    <source>
        <dbReference type="SAM" id="MobiDB-lite"/>
    </source>
</evidence>
<dbReference type="Proteomes" id="UP000005380">
    <property type="component" value="Chromosome"/>
</dbReference>
<feature type="compositionally biased region" description="Polar residues" evidence="1">
    <location>
        <begin position="125"/>
        <end position="141"/>
    </location>
</feature>
<dbReference type="InParanoid" id="W0DYE6"/>
<dbReference type="eggNOG" id="ENOG502ZMDQ">
    <property type="taxonomic scope" value="Bacteria"/>
</dbReference>
<gene>
    <name evidence="2" type="ORF">THIAE_06000</name>
</gene>
<dbReference type="InterPro" id="IPR012340">
    <property type="entry name" value="NA-bd_OB-fold"/>
</dbReference>
<keyword evidence="3" id="KW-1185">Reference proteome</keyword>
<sequence length="150" mass="16858">MANQIMTVTGNIGSTPTFKSADYNLCEIFLVTEEYKSGENGIETRQGSQAAYQVTVWAPRDQPQALEQLRVLKTGMRIEVSGAYKDGIYTKEDTGEQLIGRSISCSPSDIKIKLNRIENITMRAKQNNGQRQNMGQPQFNQDNHDDNYGF</sequence>
<evidence type="ECO:0000313" key="2">
    <source>
        <dbReference type="EMBL" id="AHF02278.1"/>
    </source>
</evidence>
<dbReference type="KEGG" id="tao:THIAE_06000"/>
<dbReference type="EMBL" id="CP007030">
    <property type="protein sequence ID" value="AHF02278.1"/>
    <property type="molecule type" value="Genomic_DNA"/>
</dbReference>
<accession>W0DYE6</accession>
<dbReference type="STRING" id="717772.THIAE_06000"/>
<evidence type="ECO:0000313" key="3">
    <source>
        <dbReference type="Proteomes" id="UP000005380"/>
    </source>
</evidence>
<protein>
    <recommendedName>
        <fullName evidence="4">Single-stranded DNA-binding protein</fullName>
    </recommendedName>
</protein>